<evidence type="ECO:0000313" key="2">
    <source>
        <dbReference type="Proteomes" id="UP000236370"/>
    </source>
</evidence>
<gene>
    <name evidence="1" type="ORF">CK820_G0010044</name>
</gene>
<feature type="non-terminal residue" evidence="1">
    <location>
        <position position="1"/>
    </location>
</feature>
<comment type="caution">
    <text evidence="1">The sequence shown here is derived from an EMBL/GenBank/DDBJ whole genome shotgun (WGS) entry which is preliminary data.</text>
</comment>
<reference evidence="1 2" key="1">
    <citation type="submission" date="2017-12" db="EMBL/GenBank/DDBJ databases">
        <title>High-resolution comparative analysis of great ape genomes.</title>
        <authorList>
            <person name="Pollen A."/>
            <person name="Hastie A."/>
            <person name="Hormozdiari F."/>
            <person name="Dougherty M."/>
            <person name="Liu R."/>
            <person name="Chaisson M."/>
            <person name="Hoppe E."/>
            <person name="Hill C."/>
            <person name="Pang A."/>
            <person name="Hillier L."/>
            <person name="Baker C."/>
            <person name="Armstrong J."/>
            <person name="Shendure J."/>
            <person name="Paten B."/>
            <person name="Wilson R."/>
            <person name="Chao H."/>
            <person name="Schneider V."/>
            <person name="Ventura M."/>
            <person name="Kronenberg Z."/>
            <person name="Murali S."/>
            <person name="Gordon D."/>
            <person name="Cantsilieris S."/>
            <person name="Munson K."/>
            <person name="Nelson B."/>
            <person name="Raja A."/>
            <person name="Underwood J."/>
            <person name="Diekhans M."/>
            <person name="Fiddes I."/>
            <person name="Haussler D."/>
            <person name="Eichler E."/>
        </authorList>
    </citation>
    <scope>NUCLEOTIDE SEQUENCE [LARGE SCALE GENOMIC DNA]</scope>
    <source>
        <strain evidence="1">Yerkes chimp pedigree #C0471</strain>
    </source>
</reference>
<protein>
    <submittedName>
        <fullName evidence="1">SH3TC2 isoform 7</fullName>
    </submittedName>
</protein>
<name>A0A2J8NJB4_PANTR</name>
<organism evidence="1 2">
    <name type="scientific">Pan troglodytes</name>
    <name type="common">Chimpanzee</name>
    <dbReference type="NCBI Taxonomy" id="9598"/>
    <lineage>
        <taxon>Eukaryota</taxon>
        <taxon>Metazoa</taxon>
        <taxon>Chordata</taxon>
        <taxon>Craniata</taxon>
        <taxon>Vertebrata</taxon>
        <taxon>Euteleostomi</taxon>
        <taxon>Mammalia</taxon>
        <taxon>Eutheria</taxon>
        <taxon>Euarchontoglires</taxon>
        <taxon>Primates</taxon>
        <taxon>Haplorrhini</taxon>
        <taxon>Catarrhini</taxon>
        <taxon>Hominidae</taxon>
        <taxon>Pan</taxon>
    </lineage>
</organism>
<dbReference type="EMBL" id="NBAG03000228">
    <property type="protein sequence ID" value="PNI71861.1"/>
    <property type="molecule type" value="Genomic_DNA"/>
</dbReference>
<evidence type="ECO:0000313" key="1">
    <source>
        <dbReference type="EMBL" id="PNI71861.1"/>
    </source>
</evidence>
<accession>A0A2J8NJB4</accession>
<dbReference type="AlphaFoldDB" id="A0A2J8NJB4"/>
<sequence>ECSSFLHTLARTDITSVYRLSGFESIQNPPNDLSGE</sequence>
<proteinExistence type="predicted"/>
<dbReference type="Proteomes" id="UP000236370">
    <property type="component" value="Unassembled WGS sequence"/>
</dbReference>